<evidence type="ECO:0000313" key="5">
    <source>
        <dbReference type="EMBL" id="CRK21844.1"/>
    </source>
</evidence>
<keyword evidence="1" id="KW-0734">Signal transduction inhibitor</keyword>
<evidence type="ECO:0000313" key="6">
    <source>
        <dbReference type="Proteomes" id="UP000044602"/>
    </source>
</evidence>
<dbReference type="InterPro" id="IPR036388">
    <property type="entry name" value="WH-like_DNA-bd_sf"/>
</dbReference>
<feature type="region of interest" description="Disordered" evidence="2">
    <location>
        <begin position="1398"/>
        <end position="1420"/>
    </location>
</feature>
<feature type="domain" description="RGS" evidence="3">
    <location>
        <begin position="1425"/>
        <end position="1571"/>
    </location>
</feature>
<accession>A0A0G4LIW8</accession>
<dbReference type="Gene3D" id="1.10.167.10">
    <property type="entry name" value="Regulator of G-protein Signalling 4, domain 2"/>
    <property type="match status" value="2"/>
</dbReference>
<evidence type="ECO:0008006" key="7">
    <source>
        <dbReference type="Google" id="ProtNLM"/>
    </source>
</evidence>
<dbReference type="PANTHER" id="PTHR10845">
    <property type="entry name" value="REGULATOR OF G PROTEIN SIGNALING"/>
    <property type="match status" value="1"/>
</dbReference>
<dbReference type="SMART" id="SM00049">
    <property type="entry name" value="DEP"/>
    <property type="match status" value="4"/>
</dbReference>
<feature type="compositionally biased region" description="Low complexity" evidence="2">
    <location>
        <begin position="920"/>
        <end position="934"/>
    </location>
</feature>
<name>A0A0G4LIW8_VERLO</name>
<feature type="compositionally biased region" description="Basic and acidic residues" evidence="2">
    <location>
        <begin position="1699"/>
        <end position="1712"/>
    </location>
</feature>
<dbReference type="PROSITE" id="PS50132">
    <property type="entry name" value="RGS"/>
    <property type="match status" value="2"/>
</dbReference>
<feature type="compositionally biased region" description="Polar residues" evidence="2">
    <location>
        <begin position="170"/>
        <end position="186"/>
    </location>
</feature>
<feature type="compositionally biased region" description="Polar residues" evidence="2">
    <location>
        <begin position="944"/>
        <end position="966"/>
    </location>
</feature>
<dbReference type="Gene3D" id="1.10.10.10">
    <property type="entry name" value="Winged helix-like DNA-binding domain superfamily/Winged helix DNA-binding domain"/>
    <property type="match status" value="4"/>
</dbReference>
<dbReference type="EMBL" id="CVQH01013335">
    <property type="protein sequence ID" value="CRK21844.1"/>
    <property type="molecule type" value="Genomic_DNA"/>
</dbReference>
<feature type="domain" description="DEP" evidence="4">
    <location>
        <begin position="1303"/>
        <end position="1389"/>
    </location>
</feature>
<feature type="domain" description="RGS" evidence="3">
    <location>
        <begin position="522"/>
        <end position="668"/>
    </location>
</feature>
<reference evidence="5 6" key="1">
    <citation type="submission" date="2015-05" db="EMBL/GenBank/DDBJ databases">
        <authorList>
            <person name="Wang D.B."/>
            <person name="Wang M."/>
        </authorList>
    </citation>
    <scope>NUCLEOTIDE SEQUENCE [LARGE SCALE GENOMIC DNA]</scope>
    <source>
        <strain evidence="5">VL1</strain>
    </source>
</reference>
<dbReference type="Pfam" id="PF00615">
    <property type="entry name" value="RGS"/>
    <property type="match status" value="2"/>
</dbReference>
<keyword evidence="6" id="KW-1185">Reference proteome</keyword>
<dbReference type="GO" id="GO:0035556">
    <property type="term" value="P:intracellular signal transduction"/>
    <property type="evidence" value="ECO:0007669"/>
    <property type="project" value="InterPro"/>
</dbReference>
<evidence type="ECO:0000256" key="2">
    <source>
        <dbReference type="SAM" id="MobiDB-lite"/>
    </source>
</evidence>
<sequence length="2019" mass="221376">MAAISYSNRSSIRDQLPQSTSTSRSSTRVASRRSSLASPSAPSSPAVDPFSHEGQAASTSTGYRQIGHFSSPSTSKIQRSGGLLGLAAAAIDKTQSALSTLQSQSQSQPDYSIRQRPSNSALGRVASSADSAFSPTDLDKNAHARYRRSNNHSPASSSTGTFAAEGKHPSQVSLANEVPSSPYSDTDPNRPLPIRIPAVENKMHQTSSRLLRMTDDDKPFTKDFKDLFATLVVSLLPLSAHRVRLTRVENTFLSEDAINNLGSLKFSQSNRMPDPKDTSRIVTTTTTTTFSMAKDMARSICQRFLEARFIESADGKYQQVYNMKGSVWQLTPKGKQTSDLIGSTLSQLVILERDGQTDKLITDRGTVEVVFRRFVGTHGPNIKSSVTSADSDSLSDYRDGLTGVKMASERKINGKTYRDTFTGKGATDWLMDCCTTVDRREAVDIATLFVQFDLMEAIVQDRAHMSQYAGHNVFQPTKNAIYQLTAKGKDLINNVGSRGRASESEGTNPSRNAIARDSNTQRLDKILNDAALRLLFRENLRETHCEENLSFYLDVDDFVRSCKVAIRSAQKNPNSTSMDGIKEIMAQAYGIYNAFLAPGSPCELNIDHQLRNNLATRMTKAVGQDVAMIDTLQEVTALFEDAQNAVFKLMASDSVPKFLRSPKYEHTLKHYDFDSLTNVRPGGLERSQTFLFDLLQPAPVILLDPQQPPSHPTPNRTALFSNVPPAQLVKMYTNTVLSTLAAAGMASAYIPARRQETNGTVTTTTVTEVVSELATWCPEPTNYVTWEEKVYTVEGPTWFTITDCPCTVTRTTECAGKPTPHPWTPEHPGHGGHGECHDGYYPDGKPCHDNMKPVHPEYPAGPGKYPGQCHGGKYPDGNTCHGEPRYPDGCVDSKYPDGRECHPLYPVYPADCHEGKVASRRSSLASPSAPSSPAVDPFSHEGQAASTSTGYRQIGHFSSPSTSKIQRSGGLLGLAAAAIDKTQSALSTLQSQSQSQPDYSIRQRPSNSALGRVASSADSAFSPTDLDKNAHARYRRSNNHSPASSSTGTFAAEGKHPSQVSLANEVPSSPYSDTDPNRPLPIRIPAVENKMHQTSSRLLRMTDDDKPFTKDFKDLFATLVVSLLPLSAHRVRLTRVENTFLSEDAINNLGSLKFSQSNRMPDPKDTSRIVTTTTTTTFSMAKDMARSICQRFLEARFIESADGKYQQVYNMKGSVWQLTPKGVTVLDRFCSRNGIQQKQTSDLIGSTLSQLVILERDGQTDKLITDRGTVEVVFRRFVGTHGPNIKSSVTSADSDSLSDYRDGLTGVKMASERKINGKTYRDTFTGKGATDWLMDCCTTVDRREAVDIATLFVQCDLMESIVQDRAHMSQYAGHNVFQPTKNAIYQLTAKGKDLINNVGSRGRASESEGTNPSRNAIARDSNTQRLDKILNDAALRLLFRENLRETHCEENLSFYLDVDDFVRSCKVAIRSAQKNPNSTSMDGIKEIMAQAYGIYNAFLAPGSPCELNIDHQLRNNLATRMTKAVGQDVAMIDTLQEVTALFEDAQNAVFKLMASDSVPKFLRSPKYEHTLKHYDFDSLTNIRPGLERSQTLFFNAPVQLVKMYTNTVLSTLAAAGMASAYIPARRQETNGTVTTTTVTEVVSELATWCPEPTNYVTWEEKVYTVEGPTWFTITDCPCTVTRTTECAGKPTPHPWTPEHPGHGGHGDHGECHDGHYPDGKPCHDGHYPHGECHDGHYPDGQPCHGHVKPVHPHYPGHHEECHGGKYPDGSPCHDGHYPHGEYHDGHYPDGKPCHDNMKPVHPEYPAGPGKYPGQCHGGKYPDGNTCHGEPRYPDGCVDSKYPDGRECHPLYPVYPADCHEGKYADGKECHSAYPEYPAECKYALYPDGKPCEPIHPEYPAECHGGKYSDGRDCLPVYPNVPPHGPEVPEKPVCDGPDCGKPQPPPYNNKPVCDGPHCENDGNKPACYGPACEASATLPHVPYPTGDHVEVNGAASLQQGLLCAGMVIAAVATVFGAAGW</sequence>
<feature type="region of interest" description="Disordered" evidence="2">
    <location>
        <begin position="919"/>
        <end position="966"/>
    </location>
</feature>
<dbReference type="GO" id="GO:0009968">
    <property type="term" value="P:negative regulation of signal transduction"/>
    <property type="evidence" value="ECO:0007669"/>
    <property type="project" value="UniProtKB-KW"/>
</dbReference>
<feature type="compositionally biased region" description="Polar residues" evidence="2">
    <location>
        <begin position="1407"/>
        <end position="1420"/>
    </location>
</feature>
<gene>
    <name evidence="5" type="ORF">BN1708_003459</name>
</gene>
<dbReference type="Proteomes" id="UP000044602">
    <property type="component" value="Unassembled WGS sequence"/>
</dbReference>
<feature type="compositionally biased region" description="Polar residues" evidence="2">
    <location>
        <begin position="1058"/>
        <end position="1074"/>
    </location>
</feature>
<feature type="region of interest" description="Disordered" evidence="2">
    <location>
        <begin position="1"/>
        <end position="78"/>
    </location>
</feature>
<proteinExistence type="predicted"/>
<feature type="compositionally biased region" description="Polar residues" evidence="2">
    <location>
        <begin position="504"/>
        <end position="517"/>
    </location>
</feature>
<dbReference type="InterPro" id="IPR036305">
    <property type="entry name" value="RGS_sf"/>
</dbReference>
<dbReference type="InterPro" id="IPR058855">
    <property type="entry name" value="RGS1/SST2-like_Fungal-DR"/>
</dbReference>
<dbReference type="CDD" id="cd04450">
    <property type="entry name" value="DEP_RGS7-like"/>
    <property type="match status" value="2"/>
</dbReference>
<dbReference type="Pfam" id="PF25889">
    <property type="entry name" value="WHD_Fungal_DR"/>
    <property type="match status" value="2"/>
</dbReference>
<organism evidence="5 6">
    <name type="scientific">Verticillium longisporum</name>
    <name type="common">Verticillium dahliae var. longisporum</name>
    <dbReference type="NCBI Taxonomy" id="100787"/>
    <lineage>
        <taxon>Eukaryota</taxon>
        <taxon>Fungi</taxon>
        <taxon>Dikarya</taxon>
        <taxon>Ascomycota</taxon>
        <taxon>Pezizomycotina</taxon>
        <taxon>Sordariomycetes</taxon>
        <taxon>Hypocreomycetidae</taxon>
        <taxon>Glomerellales</taxon>
        <taxon>Plectosphaerellaceae</taxon>
        <taxon>Verticillium</taxon>
    </lineage>
</organism>
<dbReference type="CDD" id="cd08708">
    <property type="entry name" value="RGS_FLBA"/>
    <property type="match status" value="2"/>
</dbReference>
<feature type="compositionally biased region" description="Polar residues" evidence="2">
    <location>
        <begin position="151"/>
        <end position="161"/>
    </location>
</feature>
<feature type="compositionally biased region" description="Polar residues" evidence="2">
    <location>
        <begin position="1039"/>
        <end position="1049"/>
    </location>
</feature>
<evidence type="ECO:0000259" key="4">
    <source>
        <dbReference type="PROSITE" id="PS50186"/>
    </source>
</evidence>
<feature type="region of interest" description="Disordered" evidence="2">
    <location>
        <begin position="100"/>
        <end position="193"/>
    </location>
</feature>
<feature type="compositionally biased region" description="Polar residues" evidence="2">
    <location>
        <begin position="1"/>
        <end position="10"/>
    </location>
</feature>
<evidence type="ECO:0000256" key="1">
    <source>
        <dbReference type="ARBA" id="ARBA00022700"/>
    </source>
</evidence>
<dbReference type="Pfam" id="PF00610">
    <property type="entry name" value="DEP"/>
    <property type="match status" value="2"/>
</dbReference>
<dbReference type="InterPro" id="IPR000591">
    <property type="entry name" value="DEP_dom"/>
</dbReference>
<dbReference type="SUPFAM" id="SSF46785">
    <property type="entry name" value="Winged helix' DNA-binding domain"/>
    <property type="match status" value="4"/>
</dbReference>
<evidence type="ECO:0000259" key="3">
    <source>
        <dbReference type="PROSITE" id="PS50132"/>
    </source>
</evidence>
<feature type="region of interest" description="Disordered" evidence="2">
    <location>
        <begin position="988"/>
        <end position="1080"/>
    </location>
</feature>
<feature type="compositionally biased region" description="Polar residues" evidence="2">
    <location>
        <begin position="56"/>
        <end position="78"/>
    </location>
</feature>
<dbReference type="InterPro" id="IPR036390">
    <property type="entry name" value="WH_DNA-bd_sf"/>
</dbReference>
<dbReference type="STRING" id="100787.A0A0G4LIW8"/>
<dbReference type="InterPro" id="IPR016137">
    <property type="entry name" value="RGS"/>
</dbReference>
<dbReference type="PANTHER" id="PTHR10845:SF192">
    <property type="entry name" value="DOUBLE HIT, ISOFORM B"/>
    <property type="match status" value="1"/>
</dbReference>
<feature type="domain" description="DEP" evidence="4">
    <location>
        <begin position="400"/>
        <end position="486"/>
    </location>
</feature>
<protein>
    <recommendedName>
        <fullName evidence="7">Developmental regulator flbA</fullName>
    </recommendedName>
</protein>
<feature type="region of interest" description="Disordered" evidence="2">
    <location>
        <begin position="1689"/>
        <end position="1712"/>
    </location>
</feature>
<dbReference type="InterPro" id="IPR044926">
    <property type="entry name" value="RGS_subdomain_2"/>
</dbReference>
<dbReference type="PROSITE" id="PS50186">
    <property type="entry name" value="DEP"/>
    <property type="match status" value="2"/>
</dbReference>
<dbReference type="SUPFAM" id="SSF48097">
    <property type="entry name" value="Regulator of G-protein signaling, RGS"/>
    <property type="match status" value="2"/>
</dbReference>
<feature type="region of interest" description="Disordered" evidence="2">
    <location>
        <begin position="495"/>
        <end position="517"/>
    </location>
</feature>
<dbReference type="SMART" id="SM00315">
    <property type="entry name" value="RGS"/>
    <property type="match status" value="2"/>
</dbReference>
<feature type="compositionally biased region" description="Low complexity" evidence="2">
    <location>
        <begin position="15"/>
        <end position="47"/>
    </location>
</feature>